<evidence type="ECO:0000313" key="26">
    <source>
        <dbReference type="Proteomes" id="UP000613160"/>
    </source>
</evidence>
<sequence length="131" mass="13852">MTDEPLASASKPPRTRGWVHAVSATAYSLAGFRRLLGEAAFRQEMALAAAVFGLFAVVGAPLASFGIQAILFLVLMAVEALNTAIEVLVDRISPGFARFAQEAKDLGSLAVFCLVLANGGFALFVVWHGWA</sequence>
<evidence type="ECO:0000256" key="14">
    <source>
        <dbReference type="ARBA" id="ARBA00022842"/>
    </source>
</evidence>
<gene>
    <name evidence="25" type="ORF">GCM10011335_18310</name>
</gene>
<dbReference type="GO" id="GO:0006654">
    <property type="term" value="P:phosphatidic acid biosynthetic process"/>
    <property type="evidence" value="ECO:0007669"/>
    <property type="project" value="InterPro"/>
</dbReference>
<feature type="binding site" evidence="22">
    <location>
        <position position="86"/>
    </location>
    <ligand>
        <name>ATP</name>
        <dbReference type="ChEBI" id="CHEBI:30616"/>
    </ligand>
</feature>
<dbReference type="GO" id="GO:0046872">
    <property type="term" value="F:metal ion binding"/>
    <property type="evidence" value="ECO:0007669"/>
    <property type="project" value="UniProtKB-KW"/>
</dbReference>
<keyword evidence="17 24" id="KW-0472">Membrane</keyword>
<keyword evidence="7 24" id="KW-0997">Cell inner membrane</keyword>
<dbReference type="PROSITE" id="PS01069">
    <property type="entry name" value="DAGK_PROKAR"/>
    <property type="match status" value="1"/>
</dbReference>
<evidence type="ECO:0000256" key="3">
    <source>
        <dbReference type="ARBA" id="ARBA00012133"/>
    </source>
</evidence>
<evidence type="ECO:0000256" key="11">
    <source>
        <dbReference type="ARBA" id="ARBA00022741"/>
    </source>
</evidence>
<feature type="binding site" evidence="23">
    <location>
        <position position="86"/>
    </location>
    <ligand>
        <name>a divalent metal cation</name>
        <dbReference type="ChEBI" id="CHEBI:60240"/>
    </ligand>
</feature>
<dbReference type="PANTHER" id="PTHR34299">
    <property type="entry name" value="DIACYLGLYCEROL KINASE"/>
    <property type="match status" value="1"/>
</dbReference>
<keyword evidence="18" id="KW-0594">Phospholipid biosynthesis</keyword>
<comment type="cofactor">
    <cofactor evidence="23">
        <name>Mg(2+)</name>
        <dbReference type="ChEBI" id="CHEBI:18420"/>
    </cofactor>
    <text evidence="23">Mn(2+), Zn(2+), Cd(2+) and Co(2+) support activity to lesser extents.</text>
</comment>
<dbReference type="EMBL" id="BMJJ01000003">
    <property type="protein sequence ID" value="GGD15879.1"/>
    <property type="molecule type" value="Genomic_DNA"/>
</dbReference>
<proteinExistence type="inferred from homology"/>
<comment type="subcellular location">
    <subcellularLocation>
        <location evidence="1 24">Cell inner membrane</location>
        <topology evidence="1 24">Multi-pass membrane protein</topology>
    </subcellularLocation>
</comment>
<evidence type="ECO:0000256" key="23">
    <source>
        <dbReference type="PIRSR" id="PIRSR600829-4"/>
    </source>
</evidence>
<keyword evidence="13 22" id="KW-0067">ATP-binding</keyword>
<evidence type="ECO:0000256" key="13">
    <source>
        <dbReference type="ARBA" id="ARBA00022840"/>
    </source>
</evidence>
<feature type="active site" description="Proton acceptor" evidence="20">
    <location>
        <position position="79"/>
    </location>
</feature>
<keyword evidence="6" id="KW-0444">Lipid biosynthesis</keyword>
<evidence type="ECO:0000256" key="17">
    <source>
        <dbReference type="ARBA" id="ARBA00023136"/>
    </source>
</evidence>
<keyword evidence="8 24" id="KW-0808">Transferase</keyword>
<name>A0A916XWP0_9HYPH</name>
<evidence type="ECO:0000256" key="21">
    <source>
        <dbReference type="PIRSR" id="PIRSR600829-2"/>
    </source>
</evidence>
<accession>A0A916XWP0</accession>
<keyword evidence="19 24" id="KW-1208">Phospholipid metabolism</keyword>
<dbReference type="PANTHER" id="PTHR34299:SF1">
    <property type="entry name" value="DIACYLGLYCEROL KINASE"/>
    <property type="match status" value="1"/>
</dbReference>
<evidence type="ECO:0000256" key="15">
    <source>
        <dbReference type="ARBA" id="ARBA00022989"/>
    </source>
</evidence>
<keyword evidence="10 23" id="KW-0479">Metal-binding</keyword>
<evidence type="ECO:0000256" key="6">
    <source>
        <dbReference type="ARBA" id="ARBA00022516"/>
    </source>
</evidence>
<dbReference type="InterPro" id="IPR033718">
    <property type="entry name" value="DAGK_prok"/>
</dbReference>
<feature type="binding site" evidence="21">
    <location>
        <position position="79"/>
    </location>
    <ligand>
        <name>substrate</name>
    </ligand>
</feature>
<evidence type="ECO:0000313" key="25">
    <source>
        <dbReference type="EMBL" id="GGD15879.1"/>
    </source>
</evidence>
<keyword evidence="11 22" id="KW-0547">Nucleotide-binding</keyword>
<reference evidence="25" key="1">
    <citation type="journal article" date="2014" name="Int. J. Syst. Evol. Microbiol.">
        <title>Complete genome sequence of Corynebacterium casei LMG S-19264T (=DSM 44701T), isolated from a smear-ripened cheese.</title>
        <authorList>
            <consortium name="US DOE Joint Genome Institute (JGI-PGF)"/>
            <person name="Walter F."/>
            <person name="Albersmeier A."/>
            <person name="Kalinowski J."/>
            <person name="Ruckert C."/>
        </authorList>
    </citation>
    <scope>NUCLEOTIDE SEQUENCE</scope>
    <source>
        <strain evidence="25">CGMCC 1.15493</strain>
    </source>
</reference>
<evidence type="ECO:0000256" key="2">
    <source>
        <dbReference type="ARBA" id="ARBA00005967"/>
    </source>
</evidence>
<evidence type="ECO:0000256" key="24">
    <source>
        <dbReference type="RuleBase" id="RU363065"/>
    </source>
</evidence>
<keyword evidence="26" id="KW-1185">Reference proteome</keyword>
<comment type="similarity">
    <text evidence="2 24">Belongs to the bacterial diacylglycerol kinase family.</text>
</comment>
<evidence type="ECO:0000256" key="9">
    <source>
        <dbReference type="ARBA" id="ARBA00022692"/>
    </source>
</evidence>
<keyword evidence="15 24" id="KW-1133">Transmembrane helix</keyword>
<comment type="function">
    <text evidence="24">Catalyzes the ATP-dependent phosphorylation of sn-l,2-diacylglycerol (DAG) to phosphatidic acid. Involved in the recycling of diacylglycerol produced as a by-product during membrane-derived oligosaccharide (MDO) biosynthesis.</text>
</comment>
<dbReference type="GO" id="GO:0005886">
    <property type="term" value="C:plasma membrane"/>
    <property type="evidence" value="ECO:0007669"/>
    <property type="project" value="UniProtKB-SubCell"/>
</dbReference>
<comment type="caution">
    <text evidence="25">The sequence shown here is derived from an EMBL/GenBank/DDBJ whole genome shotgun (WGS) entry which is preliminary data.</text>
</comment>
<feature type="binding site" evidence="22">
    <location>
        <position position="38"/>
    </location>
    <ligand>
        <name>ATP</name>
        <dbReference type="ChEBI" id="CHEBI:30616"/>
    </ligand>
</feature>
<dbReference type="GO" id="GO:0004143">
    <property type="term" value="F:ATP-dependent diacylglycerol kinase activity"/>
    <property type="evidence" value="ECO:0007669"/>
    <property type="project" value="UniProtKB-EC"/>
</dbReference>
<evidence type="ECO:0000256" key="18">
    <source>
        <dbReference type="ARBA" id="ARBA00023209"/>
    </source>
</evidence>
<keyword evidence="12 24" id="KW-0418">Kinase</keyword>
<dbReference type="InterPro" id="IPR000829">
    <property type="entry name" value="DAGK"/>
</dbReference>
<dbReference type="InterPro" id="IPR036945">
    <property type="entry name" value="DAGK_sf"/>
</dbReference>
<feature type="transmembrane region" description="Helical" evidence="24">
    <location>
        <begin position="18"/>
        <end position="36"/>
    </location>
</feature>
<evidence type="ECO:0000256" key="19">
    <source>
        <dbReference type="ARBA" id="ARBA00023264"/>
    </source>
</evidence>
<feature type="binding site" evidence="22">
    <location>
        <begin position="104"/>
        <end position="105"/>
    </location>
    <ligand>
        <name>ATP</name>
        <dbReference type="ChEBI" id="CHEBI:30616"/>
    </ligand>
</feature>
<dbReference type="Gene3D" id="1.10.287.3610">
    <property type="match status" value="1"/>
</dbReference>
<keyword evidence="14 23" id="KW-0460">Magnesium</keyword>
<evidence type="ECO:0000256" key="4">
    <source>
        <dbReference type="ARBA" id="ARBA00017575"/>
    </source>
</evidence>
<evidence type="ECO:0000256" key="8">
    <source>
        <dbReference type="ARBA" id="ARBA00022679"/>
    </source>
</evidence>
<dbReference type="EC" id="2.7.1.107" evidence="3 24"/>
<comment type="catalytic activity">
    <reaction evidence="24">
        <text>a 1,2-diacyl-sn-glycerol + ATP = a 1,2-diacyl-sn-glycero-3-phosphate + ADP + H(+)</text>
        <dbReference type="Rhea" id="RHEA:10272"/>
        <dbReference type="ChEBI" id="CHEBI:15378"/>
        <dbReference type="ChEBI" id="CHEBI:17815"/>
        <dbReference type="ChEBI" id="CHEBI:30616"/>
        <dbReference type="ChEBI" id="CHEBI:58608"/>
        <dbReference type="ChEBI" id="CHEBI:456216"/>
        <dbReference type="EC" id="2.7.1.107"/>
    </reaction>
</comment>
<keyword evidence="5" id="KW-1003">Cell membrane</keyword>
<feature type="binding site" evidence="23">
    <location>
        <position position="38"/>
    </location>
    <ligand>
        <name>a divalent metal cation</name>
        <dbReference type="ChEBI" id="CHEBI:60240"/>
    </ligand>
</feature>
<feature type="binding site" evidence="21">
    <location>
        <begin position="40"/>
        <end position="44"/>
    </location>
    <ligand>
        <name>substrate</name>
    </ligand>
</feature>
<keyword evidence="9 24" id="KW-0812">Transmembrane</keyword>
<reference evidence="25" key="2">
    <citation type="submission" date="2020-09" db="EMBL/GenBank/DDBJ databases">
        <authorList>
            <person name="Sun Q."/>
            <person name="Zhou Y."/>
        </authorList>
    </citation>
    <scope>NUCLEOTIDE SEQUENCE</scope>
    <source>
        <strain evidence="25">CGMCC 1.15493</strain>
    </source>
</reference>
<keyword evidence="16 24" id="KW-0443">Lipid metabolism</keyword>
<evidence type="ECO:0000256" key="22">
    <source>
        <dbReference type="PIRSR" id="PIRSR600829-3"/>
    </source>
</evidence>
<evidence type="ECO:0000256" key="10">
    <source>
        <dbReference type="ARBA" id="ARBA00022723"/>
    </source>
</evidence>
<evidence type="ECO:0000256" key="7">
    <source>
        <dbReference type="ARBA" id="ARBA00022519"/>
    </source>
</evidence>
<dbReference type="CDD" id="cd14264">
    <property type="entry name" value="DAGK_IM"/>
    <property type="match status" value="1"/>
</dbReference>
<feature type="binding site" evidence="21">
    <location>
        <position position="108"/>
    </location>
    <ligand>
        <name>substrate</name>
    </ligand>
</feature>
<organism evidence="25 26">
    <name type="scientific">Aureimonas glaciei</name>
    <dbReference type="NCBI Taxonomy" id="1776957"/>
    <lineage>
        <taxon>Bacteria</taxon>
        <taxon>Pseudomonadati</taxon>
        <taxon>Pseudomonadota</taxon>
        <taxon>Alphaproteobacteria</taxon>
        <taxon>Hyphomicrobiales</taxon>
        <taxon>Aurantimonadaceae</taxon>
        <taxon>Aureimonas</taxon>
    </lineage>
</organism>
<evidence type="ECO:0000256" key="1">
    <source>
        <dbReference type="ARBA" id="ARBA00004429"/>
    </source>
</evidence>
<protein>
    <recommendedName>
        <fullName evidence="4 24">Diacylglycerol kinase</fullName>
        <ecNumber evidence="3 24">2.7.1.107</ecNumber>
    </recommendedName>
</protein>
<dbReference type="GO" id="GO:0005524">
    <property type="term" value="F:ATP binding"/>
    <property type="evidence" value="ECO:0007669"/>
    <property type="project" value="UniProtKB-KW"/>
</dbReference>
<dbReference type="RefSeq" id="WP_188850256.1">
    <property type="nucleotide sequence ID" value="NZ_BMJJ01000003.1"/>
</dbReference>
<feature type="binding site" evidence="22">
    <location>
        <position position="27"/>
    </location>
    <ligand>
        <name>ATP</name>
        <dbReference type="ChEBI" id="CHEBI:30616"/>
    </ligand>
</feature>
<dbReference type="Pfam" id="PF01219">
    <property type="entry name" value="DAGK_prokar"/>
    <property type="match status" value="1"/>
</dbReference>
<evidence type="ECO:0000256" key="12">
    <source>
        <dbReference type="ARBA" id="ARBA00022777"/>
    </source>
</evidence>
<dbReference type="AlphaFoldDB" id="A0A916XWP0"/>
<evidence type="ECO:0000256" key="5">
    <source>
        <dbReference type="ARBA" id="ARBA00022475"/>
    </source>
</evidence>
<evidence type="ECO:0000256" key="20">
    <source>
        <dbReference type="PIRSR" id="PIRSR600829-1"/>
    </source>
</evidence>
<evidence type="ECO:0000256" key="16">
    <source>
        <dbReference type="ARBA" id="ARBA00023098"/>
    </source>
</evidence>
<feature type="transmembrane region" description="Helical" evidence="24">
    <location>
        <begin position="109"/>
        <end position="130"/>
    </location>
</feature>
<feature type="transmembrane region" description="Helical" evidence="24">
    <location>
        <begin position="45"/>
        <end position="63"/>
    </location>
</feature>
<dbReference type="Proteomes" id="UP000613160">
    <property type="component" value="Unassembled WGS sequence"/>
</dbReference>